<gene>
    <name evidence="2" type="ORF">BDV95DRAFT_493319</name>
</gene>
<dbReference type="AlphaFoldDB" id="A0A7C8MFR8"/>
<comment type="caution">
    <text evidence="2">The sequence shown here is derived from an EMBL/GenBank/DDBJ whole genome shotgun (WGS) entry which is preliminary data.</text>
</comment>
<name>A0A7C8MFR8_9PLEO</name>
<accession>A0A7C8MFR8</accession>
<evidence type="ECO:0000313" key="2">
    <source>
        <dbReference type="EMBL" id="KAF2872222.1"/>
    </source>
</evidence>
<keyword evidence="3" id="KW-1185">Reference proteome</keyword>
<feature type="region of interest" description="Disordered" evidence="1">
    <location>
        <begin position="86"/>
        <end position="105"/>
    </location>
</feature>
<reference evidence="2 3" key="1">
    <citation type="submission" date="2020-01" db="EMBL/GenBank/DDBJ databases">
        <authorList>
            <consortium name="DOE Joint Genome Institute"/>
            <person name="Haridas S."/>
            <person name="Albert R."/>
            <person name="Binder M."/>
            <person name="Bloem J."/>
            <person name="Labutti K."/>
            <person name="Salamov A."/>
            <person name="Andreopoulos B."/>
            <person name="Baker S.E."/>
            <person name="Barry K."/>
            <person name="Bills G."/>
            <person name="Bluhm B.H."/>
            <person name="Cannon C."/>
            <person name="Castanera R."/>
            <person name="Culley D.E."/>
            <person name="Daum C."/>
            <person name="Ezra D."/>
            <person name="Gonzalez J.B."/>
            <person name="Henrissat B."/>
            <person name="Kuo A."/>
            <person name="Liang C."/>
            <person name="Lipzen A."/>
            <person name="Lutzoni F."/>
            <person name="Magnuson J."/>
            <person name="Mondo S."/>
            <person name="Nolan M."/>
            <person name="Ohm R."/>
            <person name="Pangilinan J."/>
            <person name="Park H.-J.H."/>
            <person name="Ramirez L."/>
            <person name="Alfaro M."/>
            <person name="Sun H."/>
            <person name="Tritt A."/>
            <person name="Yoshinaga Y."/>
            <person name="Zwiers L.-H.L."/>
            <person name="Turgeon B.G."/>
            <person name="Goodwin S.B."/>
            <person name="Spatafora J.W."/>
            <person name="Crous P.W."/>
            <person name="Grigoriev I.V."/>
        </authorList>
    </citation>
    <scope>NUCLEOTIDE SEQUENCE [LARGE SCALE GENOMIC DNA]</scope>
    <source>
        <strain evidence="2 3">CBS 611.86</strain>
    </source>
</reference>
<dbReference type="Proteomes" id="UP000481861">
    <property type="component" value="Unassembled WGS sequence"/>
</dbReference>
<evidence type="ECO:0000313" key="3">
    <source>
        <dbReference type="Proteomes" id="UP000481861"/>
    </source>
</evidence>
<evidence type="ECO:0000256" key="1">
    <source>
        <dbReference type="SAM" id="MobiDB-lite"/>
    </source>
</evidence>
<organism evidence="2 3">
    <name type="scientific">Massariosphaeria phaeospora</name>
    <dbReference type="NCBI Taxonomy" id="100035"/>
    <lineage>
        <taxon>Eukaryota</taxon>
        <taxon>Fungi</taxon>
        <taxon>Dikarya</taxon>
        <taxon>Ascomycota</taxon>
        <taxon>Pezizomycotina</taxon>
        <taxon>Dothideomycetes</taxon>
        <taxon>Pleosporomycetidae</taxon>
        <taxon>Pleosporales</taxon>
        <taxon>Pleosporales incertae sedis</taxon>
        <taxon>Massariosphaeria</taxon>
    </lineage>
</organism>
<proteinExistence type="predicted"/>
<protein>
    <submittedName>
        <fullName evidence="2">Uncharacterized protein</fullName>
    </submittedName>
</protein>
<sequence length="170" mass="20578">MDLPMFHQIDHPRRRRPAEYLAHGPQGRGWYQDAHKQHNVKRHYAFIWPKDGKNGTRWGRVKDIMKNQGPDIHVAISAEKRDYMAHRPRRPRWSQTTRLDDRGPDCSLKSPIPCVQRLREGKMYDFRTRKFRRPFMQMWTDATWPEEPNNDVMYPDTLRDSSGGWWEQHW</sequence>
<dbReference type="EMBL" id="JAADJZ010000010">
    <property type="protein sequence ID" value="KAF2872222.1"/>
    <property type="molecule type" value="Genomic_DNA"/>
</dbReference>
<dbReference type="OrthoDB" id="5331170at2759"/>